<dbReference type="Proteomes" id="UP000321805">
    <property type="component" value="Chromosome"/>
</dbReference>
<dbReference type="KEGG" id="bsol:FSW04_15075"/>
<reference evidence="5 6" key="1">
    <citation type="journal article" date="2018" name="J. Microbiol.">
        <title>Baekduia soli gen. nov., sp. nov., a novel bacterium isolated from the soil of Baekdu Mountain and proposal of a novel family name, Baekduiaceae fam. nov.</title>
        <authorList>
            <person name="An D.S."/>
            <person name="Siddiqi M.Z."/>
            <person name="Kim K.H."/>
            <person name="Yu H.S."/>
            <person name="Im W.T."/>
        </authorList>
    </citation>
    <scope>NUCLEOTIDE SEQUENCE [LARGE SCALE GENOMIC DNA]</scope>
    <source>
        <strain evidence="5 6">BR7-21</strain>
    </source>
</reference>
<dbReference type="InterPro" id="IPR045851">
    <property type="entry name" value="AMP-bd_C_sf"/>
</dbReference>
<dbReference type="Pfam" id="PF00501">
    <property type="entry name" value="AMP-binding"/>
    <property type="match status" value="1"/>
</dbReference>
<dbReference type="InterPro" id="IPR025110">
    <property type="entry name" value="AMP-bd_C"/>
</dbReference>
<keyword evidence="6" id="KW-1185">Reference proteome</keyword>
<dbReference type="InterPro" id="IPR000873">
    <property type="entry name" value="AMP-dep_synth/lig_dom"/>
</dbReference>
<dbReference type="PANTHER" id="PTHR43201">
    <property type="entry name" value="ACYL-COA SYNTHETASE"/>
    <property type="match status" value="1"/>
</dbReference>
<dbReference type="SUPFAM" id="SSF56801">
    <property type="entry name" value="Acetyl-CoA synthetase-like"/>
    <property type="match status" value="1"/>
</dbReference>
<protein>
    <submittedName>
        <fullName evidence="5">AMP-binding protein</fullName>
    </submittedName>
</protein>
<keyword evidence="2" id="KW-0436">Ligase</keyword>
<sequence length="557" mass="60296">MTVTQATEPNASYWHQDPTPMPALDRRYDELLQHGVDTVPDREALVFVPYGGQGPSRWTYAELGRDVERVARALVAWEVRRGEVVAVYAANRPEFVLLQFACSQLGAIAVPVNPLYAPDELAYVLDRAAVKVCFADAVHKDLALWDTLARIAGEVPSLRERVALAPVEGHDLDWERWVARGEEVGDDALAAARAQAQTDDIVQIEFTSGTTGRPKAVQIFSRALYNGGRCTACRAEIEDGCRYLHAMPFFHVGGSITAMASTYAVRGTQIVLPYFSPREVCAAIEREDATAAIGVPTMLIAMAVRAEEEGYAFERLRTVLTGGALVPAKVAATWIDRYDVGIANTYGMTETTGPCIQTGPSDPLERALETVGRPLPGVEVEIVEPGTETRVPIGVEGEVRFRGWGTMKGYLGDEEATAAALSQDGWMRSGDLGVLGSDGFVAITGRAKDIIIRGGENIAPKTIEDAIRKLVPDIVDVSVVGVPDEYYGEAVAAYVTLRDGATLTHEELTAALEGDVPAYRIPAHLRVVDAFPTTPSGKVQKFRLLEQFRAEAGPTSP</sequence>
<evidence type="ECO:0000256" key="2">
    <source>
        <dbReference type="ARBA" id="ARBA00022598"/>
    </source>
</evidence>
<dbReference type="RefSeq" id="WP_146920663.1">
    <property type="nucleotide sequence ID" value="NZ_CP042430.1"/>
</dbReference>
<evidence type="ECO:0000259" key="3">
    <source>
        <dbReference type="Pfam" id="PF00501"/>
    </source>
</evidence>
<comment type="similarity">
    <text evidence="1">Belongs to the ATP-dependent AMP-binding enzyme family.</text>
</comment>
<dbReference type="Pfam" id="PF13193">
    <property type="entry name" value="AMP-binding_C"/>
    <property type="match status" value="1"/>
</dbReference>
<dbReference type="AlphaFoldDB" id="A0A5B8U6N9"/>
<dbReference type="GO" id="GO:0031956">
    <property type="term" value="F:medium-chain fatty acid-CoA ligase activity"/>
    <property type="evidence" value="ECO:0007669"/>
    <property type="project" value="TreeGrafter"/>
</dbReference>
<dbReference type="GO" id="GO:0006631">
    <property type="term" value="P:fatty acid metabolic process"/>
    <property type="evidence" value="ECO:0007669"/>
    <property type="project" value="TreeGrafter"/>
</dbReference>
<accession>A0A5B8U6N9</accession>
<dbReference type="InterPro" id="IPR042099">
    <property type="entry name" value="ANL_N_sf"/>
</dbReference>
<dbReference type="OrthoDB" id="9803968at2"/>
<evidence type="ECO:0000313" key="5">
    <source>
        <dbReference type="EMBL" id="QEC48763.1"/>
    </source>
</evidence>
<dbReference type="Gene3D" id="3.30.300.30">
    <property type="match status" value="1"/>
</dbReference>
<proteinExistence type="inferred from homology"/>
<organism evidence="5 6">
    <name type="scientific">Baekduia soli</name>
    <dbReference type="NCBI Taxonomy" id="496014"/>
    <lineage>
        <taxon>Bacteria</taxon>
        <taxon>Bacillati</taxon>
        <taxon>Actinomycetota</taxon>
        <taxon>Thermoleophilia</taxon>
        <taxon>Solirubrobacterales</taxon>
        <taxon>Baekduiaceae</taxon>
        <taxon>Baekduia</taxon>
    </lineage>
</organism>
<name>A0A5B8U6N9_9ACTN</name>
<feature type="domain" description="AMP-binding enzyme C-terminal" evidence="4">
    <location>
        <begin position="470"/>
        <end position="538"/>
    </location>
</feature>
<dbReference type="PANTHER" id="PTHR43201:SF5">
    <property type="entry name" value="MEDIUM-CHAIN ACYL-COA LIGASE ACSF2, MITOCHONDRIAL"/>
    <property type="match status" value="1"/>
</dbReference>
<dbReference type="Gene3D" id="3.40.50.12780">
    <property type="entry name" value="N-terminal domain of ligase-like"/>
    <property type="match status" value="1"/>
</dbReference>
<dbReference type="EMBL" id="CP042430">
    <property type="protein sequence ID" value="QEC48763.1"/>
    <property type="molecule type" value="Genomic_DNA"/>
</dbReference>
<evidence type="ECO:0000313" key="6">
    <source>
        <dbReference type="Proteomes" id="UP000321805"/>
    </source>
</evidence>
<evidence type="ECO:0000256" key="1">
    <source>
        <dbReference type="ARBA" id="ARBA00006432"/>
    </source>
</evidence>
<gene>
    <name evidence="5" type="ORF">FSW04_15075</name>
</gene>
<feature type="domain" description="AMP-dependent synthetase/ligase" evidence="3">
    <location>
        <begin position="34"/>
        <end position="411"/>
    </location>
</feature>
<evidence type="ECO:0000259" key="4">
    <source>
        <dbReference type="Pfam" id="PF13193"/>
    </source>
</evidence>